<dbReference type="PANTHER" id="PTHR18952">
    <property type="entry name" value="CARBONIC ANHYDRASE"/>
    <property type="match status" value="1"/>
</dbReference>
<comment type="catalytic activity">
    <reaction evidence="9 10">
        <text>hydrogencarbonate + H(+) = CO2 + H2O</text>
        <dbReference type="Rhea" id="RHEA:10748"/>
        <dbReference type="ChEBI" id="CHEBI:15377"/>
        <dbReference type="ChEBI" id="CHEBI:15378"/>
        <dbReference type="ChEBI" id="CHEBI:16526"/>
        <dbReference type="ChEBI" id="CHEBI:17544"/>
        <dbReference type="EC" id="4.2.1.1"/>
    </reaction>
</comment>
<dbReference type="CDD" id="cd03124">
    <property type="entry name" value="alpha_CA_prokaryotic_like"/>
    <property type="match status" value="1"/>
</dbReference>
<dbReference type="PROSITE" id="PS00162">
    <property type="entry name" value="ALPHA_CA_1"/>
    <property type="match status" value="1"/>
</dbReference>
<dbReference type="EMBL" id="AWUE01023272">
    <property type="protein sequence ID" value="OMO54358.1"/>
    <property type="molecule type" value="Genomic_DNA"/>
</dbReference>
<feature type="chain" id="PRO_5025081370" description="Carbonic anhydrase" evidence="10">
    <location>
        <begin position="23"/>
        <end position="269"/>
    </location>
</feature>
<dbReference type="AlphaFoldDB" id="A0A1R3G8D7"/>
<dbReference type="GO" id="GO:0006730">
    <property type="term" value="P:one-carbon metabolic process"/>
    <property type="evidence" value="ECO:0007669"/>
    <property type="project" value="TreeGrafter"/>
</dbReference>
<comment type="cofactor">
    <cofactor evidence="1 10">
        <name>Zn(2+)</name>
        <dbReference type="ChEBI" id="CHEBI:29105"/>
    </cofactor>
</comment>
<evidence type="ECO:0000256" key="9">
    <source>
        <dbReference type="ARBA" id="ARBA00048348"/>
    </source>
</evidence>
<dbReference type="STRING" id="93759.A0A1R3G8D7"/>
<name>A0A1R3G8D7_9ROSI</name>
<dbReference type="Proteomes" id="UP000187203">
    <property type="component" value="Unassembled WGS sequence"/>
</dbReference>
<evidence type="ECO:0000259" key="11">
    <source>
        <dbReference type="PROSITE" id="PS51144"/>
    </source>
</evidence>
<comment type="caution">
    <text evidence="12">The sequence shown here is derived from an EMBL/GenBank/DDBJ whole genome shotgun (WGS) entry which is preliminary data.</text>
</comment>
<dbReference type="GO" id="GO:0008270">
    <property type="term" value="F:zinc ion binding"/>
    <property type="evidence" value="ECO:0007669"/>
    <property type="project" value="UniProtKB-UniRule"/>
</dbReference>
<dbReference type="InterPro" id="IPR041891">
    <property type="entry name" value="Alpha_CA_prokaryot-like"/>
</dbReference>
<reference evidence="13" key="1">
    <citation type="submission" date="2013-09" db="EMBL/GenBank/DDBJ databases">
        <title>Corchorus olitorius genome sequencing.</title>
        <authorList>
            <person name="Alam M."/>
            <person name="Haque M.S."/>
            <person name="Islam M.S."/>
            <person name="Emdad E.M."/>
            <person name="Islam M.M."/>
            <person name="Ahmed B."/>
            <person name="Halim A."/>
            <person name="Hossen Q.M.M."/>
            <person name="Hossain M.Z."/>
            <person name="Ahmed R."/>
            <person name="Khan M.M."/>
            <person name="Islam R."/>
            <person name="Rashid M.M."/>
            <person name="Khan S.A."/>
            <person name="Rahman M.S."/>
            <person name="Alam M."/>
            <person name="Yahiya A.S."/>
            <person name="Khan M.S."/>
            <person name="Azam M.S."/>
            <person name="Haque T."/>
            <person name="Lashkar M.Z.H."/>
            <person name="Akhand A.I."/>
            <person name="Morshed G."/>
            <person name="Roy S."/>
            <person name="Uddin K.S."/>
            <person name="Rabeya T."/>
            <person name="Hossain A.S."/>
            <person name="Chowdhury A."/>
            <person name="Snigdha A.R."/>
            <person name="Mortoza M.S."/>
            <person name="Matin S.A."/>
            <person name="Hoque S.M.E."/>
            <person name="Islam M.K."/>
            <person name="Roy D.K."/>
            <person name="Haider R."/>
            <person name="Moosa M.M."/>
            <person name="Elias S.M."/>
            <person name="Hasan A.M."/>
            <person name="Jahan S."/>
            <person name="Shafiuddin M."/>
            <person name="Mahmood N."/>
            <person name="Shommy N.S."/>
        </authorList>
    </citation>
    <scope>NUCLEOTIDE SEQUENCE [LARGE SCALE GENOMIC DNA]</scope>
    <source>
        <strain evidence="13">cv. O-4</strain>
    </source>
</reference>
<dbReference type="PANTHER" id="PTHR18952:SF271">
    <property type="entry name" value="ALPHA CARBONIC ANHYDRASE 4-RELATED"/>
    <property type="match status" value="1"/>
</dbReference>
<dbReference type="Pfam" id="PF00194">
    <property type="entry name" value="Carb_anhydrase"/>
    <property type="match status" value="1"/>
</dbReference>
<keyword evidence="6 10" id="KW-0479">Metal-binding</keyword>
<evidence type="ECO:0000256" key="7">
    <source>
        <dbReference type="ARBA" id="ARBA00022833"/>
    </source>
</evidence>
<comment type="function">
    <text evidence="2 10">Reversible hydration of carbon dioxide.</text>
</comment>
<dbReference type="InterPro" id="IPR001148">
    <property type="entry name" value="CA_dom"/>
</dbReference>
<keyword evidence="13" id="KW-1185">Reference proteome</keyword>
<dbReference type="Gene3D" id="3.10.200.10">
    <property type="entry name" value="Alpha carbonic anhydrase"/>
    <property type="match status" value="1"/>
</dbReference>
<dbReference type="SMART" id="SM01057">
    <property type="entry name" value="Carb_anhydrase"/>
    <property type="match status" value="1"/>
</dbReference>
<dbReference type="InterPro" id="IPR036398">
    <property type="entry name" value="CA_dom_sf"/>
</dbReference>
<evidence type="ECO:0000256" key="5">
    <source>
        <dbReference type="ARBA" id="ARBA00012925"/>
    </source>
</evidence>
<evidence type="ECO:0000256" key="2">
    <source>
        <dbReference type="ARBA" id="ARBA00002904"/>
    </source>
</evidence>
<dbReference type="EC" id="4.2.1.1" evidence="5 10"/>
<accession>A0A1R3G8D7</accession>
<keyword evidence="8 10" id="KW-0456">Lyase</keyword>
<dbReference type="GO" id="GO:0009570">
    <property type="term" value="C:chloroplast stroma"/>
    <property type="evidence" value="ECO:0007669"/>
    <property type="project" value="UniProtKB-SubCell"/>
</dbReference>
<sequence>MKCFAILLFASLIFMVPSQTEGQEDFNYDESSGKGPSQWGSLRPEWRTCGSGQSQSPIDIPVGNVVVASDLGDLQASYSSRSAVLKNRGHDIAVLWNGGDAGNINIDGIDYKILQCHWHSPSEHTIGGTRHDLEIHIVHQDAQKQIAVLSMLFQIGQPDSFLSGLLSAIENVGGGEVNLGNKNPGDIGFVGRDYYRYEGSLSTPCTEGVVWTVFREVKTASTEQIQALKAPLAEEVKDNSRPTQSLNGREVLLYQPSDTTGRGGVVVLN</sequence>
<evidence type="ECO:0000256" key="10">
    <source>
        <dbReference type="RuleBase" id="RU367011"/>
    </source>
</evidence>
<evidence type="ECO:0000313" key="12">
    <source>
        <dbReference type="EMBL" id="OMO54358.1"/>
    </source>
</evidence>
<organism evidence="12 13">
    <name type="scientific">Corchorus olitorius</name>
    <dbReference type="NCBI Taxonomy" id="93759"/>
    <lineage>
        <taxon>Eukaryota</taxon>
        <taxon>Viridiplantae</taxon>
        <taxon>Streptophyta</taxon>
        <taxon>Embryophyta</taxon>
        <taxon>Tracheophyta</taxon>
        <taxon>Spermatophyta</taxon>
        <taxon>Magnoliopsida</taxon>
        <taxon>eudicotyledons</taxon>
        <taxon>Gunneridae</taxon>
        <taxon>Pentapetalae</taxon>
        <taxon>rosids</taxon>
        <taxon>malvids</taxon>
        <taxon>Malvales</taxon>
        <taxon>Malvaceae</taxon>
        <taxon>Grewioideae</taxon>
        <taxon>Apeibeae</taxon>
        <taxon>Corchorus</taxon>
    </lineage>
</organism>
<evidence type="ECO:0000256" key="8">
    <source>
        <dbReference type="ARBA" id="ARBA00023239"/>
    </source>
</evidence>
<feature type="signal peptide" evidence="10">
    <location>
        <begin position="1"/>
        <end position="22"/>
    </location>
</feature>
<evidence type="ECO:0000256" key="6">
    <source>
        <dbReference type="ARBA" id="ARBA00022723"/>
    </source>
</evidence>
<keyword evidence="10" id="KW-0732">Signal</keyword>
<dbReference type="GO" id="GO:0004089">
    <property type="term" value="F:carbonate dehydratase activity"/>
    <property type="evidence" value="ECO:0007669"/>
    <property type="project" value="UniProtKB-UniRule"/>
</dbReference>
<gene>
    <name evidence="12" type="ORF">COLO4_36510</name>
</gene>
<comment type="similarity">
    <text evidence="4">Belongs to the alpha-class carbonic anhydrase family.</text>
</comment>
<dbReference type="OrthoDB" id="429145at2759"/>
<evidence type="ECO:0000256" key="3">
    <source>
        <dbReference type="ARBA" id="ARBA00004470"/>
    </source>
</evidence>
<comment type="similarity">
    <text evidence="10">Belongs to the alpha-carbonic anhydrase family.</text>
</comment>
<dbReference type="InterPro" id="IPR018338">
    <property type="entry name" value="Carbonic_anhydrase_a-class_CS"/>
</dbReference>
<comment type="subcellular location">
    <subcellularLocation>
        <location evidence="3">Plastid</location>
        <location evidence="3">Chloroplast stroma</location>
    </subcellularLocation>
</comment>
<protein>
    <recommendedName>
        <fullName evidence="5 10">Carbonic anhydrase</fullName>
        <ecNumber evidence="5 10">4.2.1.1</ecNumber>
    </recommendedName>
</protein>
<evidence type="ECO:0000256" key="1">
    <source>
        <dbReference type="ARBA" id="ARBA00001947"/>
    </source>
</evidence>
<feature type="domain" description="Alpha-carbonic anhydrase" evidence="11">
    <location>
        <begin position="24"/>
        <end position="255"/>
    </location>
</feature>
<evidence type="ECO:0000256" key="4">
    <source>
        <dbReference type="ARBA" id="ARBA00006365"/>
    </source>
</evidence>
<dbReference type="InterPro" id="IPR023561">
    <property type="entry name" value="Carbonic_anhydrase_a-class"/>
</dbReference>
<proteinExistence type="inferred from homology"/>
<keyword evidence="7 10" id="KW-0862">Zinc</keyword>
<evidence type="ECO:0000313" key="13">
    <source>
        <dbReference type="Proteomes" id="UP000187203"/>
    </source>
</evidence>
<dbReference type="PROSITE" id="PS51144">
    <property type="entry name" value="ALPHA_CA_2"/>
    <property type="match status" value="1"/>
</dbReference>
<dbReference type="SUPFAM" id="SSF51069">
    <property type="entry name" value="Carbonic anhydrase"/>
    <property type="match status" value="1"/>
</dbReference>